<accession>A0A8X8ASK0</accession>
<dbReference type="OrthoDB" id="191995at2759"/>
<proteinExistence type="predicted"/>
<dbReference type="InterPro" id="IPR028896">
    <property type="entry name" value="GcvT/YgfZ/DmdA"/>
</dbReference>
<dbReference type="EMBL" id="JAAMPC010000005">
    <property type="protein sequence ID" value="KAG2311515.1"/>
    <property type="molecule type" value="Genomic_DNA"/>
</dbReference>
<keyword evidence="3" id="KW-1185">Reference proteome</keyword>
<gene>
    <name evidence="2" type="ORF">Bca52824_023072</name>
</gene>
<name>A0A8X8ASK0_BRACI</name>
<organism evidence="2 3">
    <name type="scientific">Brassica carinata</name>
    <name type="common">Ethiopian mustard</name>
    <name type="synonym">Abyssinian cabbage</name>
    <dbReference type="NCBI Taxonomy" id="52824"/>
    <lineage>
        <taxon>Eukaryota</taxon>
        <taxon>Viridiplantae</taxon>
        <taxon>Streptophyta</taxon>
        <taxon>Embryophyta</taxon>
        <taxon>Tracheophyta</taxon>
        <taxon>Spermatophyta</taxon>
        <taxon>Magnoliopsida</taxon>
        <taxon>eudicotyledons</taxon>
        <taxon>Gunneridae</taxon>
        <taxon>Pentapetalae</taxon>
        <taxon>rosids</taxon>
        <taxon>malvids</taxon>
        <taxon>Brassicales</taxon>
        <taxon>Brassicaceae</taxon>
        <taxon>Brassiceae</taxon>
        <taxon>Brassica</taxon>
    </lineage>
</organism>
<dbReference type="GO" id="GO:0005739">
    <property type="term" value="C:mitochondrion"/>
    <property type="evidence" value="ECO:0007669"/>
    <property type="project" value="TreeGrafter"/>
</dbReference>
<keyword evidence="1" id="KW-0809">Transit peptide</keyword>
<dbReference type="Gene3D" id="3.30.1360.120">
    <property type="entry name" value="Probable tRNA modification gtpase trme, domain 1"/>
    <property type="match status" value="1"/>
</dbReference>
<comment type="caution">
    <text evidence="2">The sequence shown here is derived from an EMBL/GenBank/DDBJ whole genome shotgun (WGS) entry which is preliminary data.</text>
</comment>
<evidence type="ECO:0000313" key="3">
    <source>
        <dbReference type="Proteomes" id="UP000886595"/>
    </source>
</evidence>
<dbReference type="InterPro" id="IPR027266">
    <property type="entry name" value="TrmE/GcvT-like"/>
</dbReference>
<dbReference type="PANTHER" id="PTHR43757">
    <property type="entry name" value="AMINOMETHYLTRANSFERASE"/>
    <property type="match status" value="1"/>
</dbReference>
<dbReference type="AlphaFoldDB" id="A0A8X8ASK0"/>
<reference evidence="2 3" key="1">
    <citation type="submission" date="2020-02" db="EMBL/GenBank/DDBJ databases">
        <authorList>
            <person name="Ma Q."/>
            <person name="Huang Y."/>
            <person name="Song X."/>
            <person name="Pei D."/>
        </authorList>
    </citation>
    <scope>NUCLEOTIDE SEQUENCE [LARGE SCALE GENOMIC DNA]</scope>
    <source>
        <strain evidence="2">Sxm20200214</strain>
        <tissue evidence="2">Leaf</tissue>
    </source>
</reference>
<dbReference type="Proteomes" id="UP000886595">
    <property type="component" value="Unassembled WGS sequence"/>
</dbReference>
<sequence>MGSEACEKLRVIQGRPAPERELSKEFNGLEAGLWNSISLNKGCYKGQETIAKLLTYYGIKQRLCGLEFSAQVEPGSTITFDGKKVGKLTSYTRGRNGSSHFGLGYIKK</sequence>
<dbReference type="PANTHER" id="PTHR43757:SF14">
    <property type="entry name" value="GLYCINE CLEAVAGE T-PROTEIN FAMILY"/>
    <property type="match status" value="1"/>
</dbReference>
<dbReference type="SUPFAM" id="SSF103025">
    <property type="entry name" value="Folate-binding domain"/>
    <property type="match status" value="1"/>
</dbReference>
<dbReference type="InterPro" id="IPR017703">
    <property type="entry name" value="YgfZ/GCV_T_CS"/>
</dbReference>
<dbReference type="NCBIfam" id="TIGR03317">
    <property type="entry name" value="ygfZ_signature"/>
    <property type="match status" value="1"/>
</dbReference>
<evidence type="ECO:0000256" key="1">
    <source>
        <dbReference type="ARBA" id="ARBA00022946"/>
    </source>
</evidence>
<protein>
    <submittedName>
        <fullName evidence="2">Uncharacterized protein</fullName>
    </submittedName>
</protein>
<evidence type="ECO:0000313" key="2">
    <source>
        <dbReference type="EMBL" id="KAG2311515.1"/>
    </source>
</evidence>